<dbReference type="Gene3D" id="2.170.270.10">
    <property type="entry name" value="SET domain"/>
    <property type="match status" value="1"/>
</dbReference>
<feature type="region of interest" description="Disordered" evidence="17">
    <location>
        <begin position="1"/>
        <end position="59"/>
    </location>
</feature>
<feature type="compositionally biased region" description="Basic and acidic residues" evidence="17">
    <location>
        <begin position="2343"/>
        <end position="2363"/>
    </location>
</feature>
<evidence type="ECO:0000256" key="11">
    <source>
        <dbReference type="ARBA" id="ARBA00022782"/>
    </source>
</evidence>
<evidence type="ECO:0000256" key="5">
    <source>
        <dbReference type="ARBA" id="ARBA00022473"/>
    </source>
</evidence>
<keyword evidence="8 22" id="KW-0808">Transferase</keyword>
<evidence type="ECO:0000256" key="3">
    <source>
        <dbReference type="ARBA" id="ARBA00012178"/>
    </source>
</evidence>
<feature type="compositionally biased region" description="Low complexity" evidence="17">
    <location>
        <begin position="1392"/>
        <end position="1403"/>
    </location>
</feature>
<keyword evidence="13" id="KW-0156">Chromatin regulator</keyword>
<dbReference type="SMART" id="SM00508">
    <property type="entry name" value="PostSET"/>
    <property type="match status" value="1"/>
</dbReference>
<dbReference type="EC" id="2.1.1.359" evidence="3"/>
<dbReference type="CDD" id="cd19172">
    <property type="entry name" value="SET_SETD2"/>
    <property type="match status" value="1"/>
</dbReference>
<evidence type="ECO:0000259" key="19">
    <source>
        <dbReference type="PROSITE" id="PS50280"/>
    </source>
</evidence>
<evidence type="ECO:0000256" key="16">
    <source>
        <dbReference type="ARBA" id="ARBA00023242"/>
    </source>
</evidence>
<feature type="compositionally biased region" description="Low complexity" evidence="17">
    <location>
        <begin position="97"/>
        <end position="111"/>
    </location>
</feature>
<feature type="compositionally biased region" description="Polar residues" evidence="17">
    <location>
        <begin position="1175"/>
        <end position="1189"/>
    </location>
</feature>
<dbReference type="GO" id="GO:0046872">
    <property type="term" value="F:metal ion binding"/>
    <property type="evidence" value="ECO:0007669"/>
    <property type="project" value="UniProtKB-KW"/>
</dbReference>
<dbReference type="InterPro" id="IPR042294">
    <property type="entry name" value="SETD2_animal"/>
</dbReference>
<reference evidence="23" key="1">
    <citation type="submission" date="2018-01" db="EMBL/GenBank/DDBJ databases">
        <authorList>
            <person name="Alioto T."/>
            <person name="Alioto T."/>
        </authorList>
    </citation>
    <scope>NUCLEOTIDE SEQUENCE [LARGE SCALE GENOMIC DNA]</scope>
</reference>
<feature type="compositionally biased region" description="Polar residues" evidence="17">
    <location>
        <begin position="1085"/>
        <end position="1104"/>
    </location>
</feature>
<feature type="compositionally biased region" description="Acidic residues" evidence="17">
    <location>
        <begin position="348"/>
        <end position="366"/>
    </location>
</feature>
<name>A0A3B0J7D3_DROGU</name>
<evidence type="ECO:0000259" key="18">
    <source>
        <dbReference type="PROSITE" id="PS50020"/>
    </source>
</evidence>
<keyword evidence="16" id="KW-0539">Nucleus</keyword>
<dbReference type="GO" id="GO:0006355">
    <property type="term" value="P:regulation of DNA-templated transcription"/>
    <property type="evidence" value="ECO:0007669"/>
    <property type="project" value="InterPro"/>
</dbReference>
<feature type="region of interest" description="Disordered" evidence="17">
    <location>
        <begin position="638"/>
        <end position="685"/>
    </location>
</feature>
<evidence type="ECO:0000256" key="17">
    <source>
        <dbReference type="SAM" id="MobiDB-lite"/>
    </source>
</evidence>
<dbReference type="SUPFAM" id="SSF82199">
    <property type="entry name" value="SET domain"/>
    <property type="match status" value="1"/>
</dbReference>
<dbReference type="CDD" id="cd00201">
    <property type="entry name" value="WW"/>
    <property type="match status" value="1"/>
</dbReference>
<evidence type="ECO:0000313" key="23">
    <source>
        <dbReference type="Proteomes" id="UP000268350"/>
    </source>
</evidence>
<evidence type="ECO:0000313" key="22">
    <source>
        <dbReference type="EMBL" id="SPP77987.1"/>
    </source>
</evidence>
<feature type="region of interest" description="Disordered" evidence="17">
    <location>
        <begin position="1725"/>
        <end position="1830"/>
    </location>
</feature>
<dbReference type="InterPro" id="IPR038190">
    <property type="entry name" value="SRI_sf"/>
</dbReference>
<feature type="compositionally biased region" description="Polar residues" evidence="17">
    <location>
        <begin position="748"/>
        <end position="760"/>
    </location>
</feature>
<evidence type="ECO:0000256" key="2">
    <source>
        <dbReference type="ARBA" id="ARBA00004286"/>
    </source>
</evidence>
<feature type="compositionally biased region" description="Acidic residues" evidence="17">
    <location>
        <begin position="442"/>
        <end position="462"/>
    </location>
</feature>
<dbReference type="GO" id="GO:0005634">
    <property type="term" value="C:nucleus"/>
    <property type="evidence" value="ECO:0007669"/>
    <property type="project" value="UniProtKB-SubCell"/>
</dbReference>
<feature type="compositionally biased region" description="Polar residues" evidence="17">
    <location>
        <begin position="2411"/>
        <end position="2433"/>
    </location>
</feature>
<feature type="compositionally biased region" description="Basic and acidic residues" evidence="17">
    <location>
        <begin position="961"/>
        <end position="970"/>
    </location>
</feature>
<dbReference type="InterPro" id="IPR044437">
    <property type="entry name" value="SETD2/Set2_SET"/>
</dbReference>
<feature type="compositionally biased region" description="Basic and acidic residues" evidence="17">
    <location>
        <begin position="1408"/>
        <end position="1417"/>
    </location>
</feature>
<dbReference type="InterPro" id="IPR046341">
    <property type="entry name" value="SET_dom_sf"/>
</dbReference>
<keyword evidence="14" id="KW-0805">Transcription regulation</keyword>
<evidence type="ECO:0000256" key="14">
    <source>
        <dbReference type="ARBA" id="ARBA00023015"/>
    </source>
</evidence>
<proteinExistence type="predicted"/>
<feature type="domain" description="WW" evidence="18">
    <location>
        <begin position="2568"/>
        <end position="2601"/>
    </location>
</feature>
<evidence type="ECO:0000256" key="15">
    <source>
        <dbReference type="ARBA" id="ARBA00023163"/>
    </source>
</evidence>
<dbReference type="Pfam" id="PF17907">
    <property type="entry name" value="AWS"/>
    <property type="match status" value="1"/>
</dbReference>
<feature type="compositionally biased region" description="Polar residues" evidence="17">
    <location>
        <begin position="401"/>
        <end position="411"/>
    </location>
</feature>
<dbReference type="PROSITE" id="PS50020">
    <property type="entry name" value="WW_DOMAIN_2"/>
    <property type="match status" value="1"/>
</dbReference>
<dbReference type="GO" id="GO:0030154">
    <property type="term" value="P:cell differentiation"/>
    <property type="evidence" value="ECO:0007669"/>
    <property type="project" value="UniProtKB-KW"/>
</dbReference>
<keyword evidence="10" id="KW-0479">Metal-binding</keyword>
<dbReference type="PANTHER" id="PTHR46711:SF1">
    <property type="entry name" value="HISTONE-LYSINE N-METHYLTRANSFERASE SETD2"/>
    <property type="match status" value="1"/>
</dbReference>
<feature type="domain" description="Post-SET" evidence="20">
    <location>
        <begin position="2056"/>
        <end position="2072"/>
    </location>
</feature>
<feature type="compositionally biased region" description="Low complexity" evidence="17">
    <location>
        <begin position="2112"/>
        <end position="2121"/>
    </location>
</feature>
<organism evidence="22 23">
    <name type="scientific">Drosophila guanche</name>
    <name type="common">Fruit fly</name>
    <dbReference type="NCBI Taxonomy" id="7266"/>
    <lineage>
        <taxon>Eukaryota</taxon>
        <taxon>Metazoa</taxon>
        <taxon>Ecdysozoa</taxon>
        <taxon>Arthropoda</taxon>
        <taxon>Hexapoda</taxon>
        <taxon>Insecta</taxon>
        <taxon>Pterygota</taxon>
        <taxon>Neoptera</taxon>
        <taxon>Endopterygota</taxon>
        <taxon>Diptera</taxon>
        <taxon>Brachycera</taxon>
        <taxon>Muscomorpha</taxon>
        <taxon>Ephydroidea</taxon>
        <taxon>Drosophilidae</taxon>
        <taxon>Drosophila</taxon>
        <taxon>Sophophora</taxon>
    </lineage>
</organism>
<feature type="compositionally biased region" description="Low complexity" evidence="17">
    <location>
        <begin position="203"/>
        <end position="236"/>
    </location>
</feature>
<feature type="compositionally biased region" description="Low complexity" evidence="17">
    <location>
        <begin position="1463"/>
        <end position="1479"/>
    </location>
</feature>
<dbReference type="Pfam" id="PF08236">
    <property type="entry name" value="SRI"/>
    <property type="match status" value="1"/>
</dbReference>
<keyword evidence="9" id="KW-0949">S-adenosyl-L-methionine</keyword>
<feature type="region of interest" description="Disordered" evidence="17">
    <location>
        <begin position="331"/>
        <end position="464"/>
    </location>
</feature>
<evidence type="ECO:0000256" key="10">
    <source>
        <dbReference type="ARBA" id="ARBA00022723"/>
    </source>
</evidence>
<dbReference type="FunFam" id="2.170.270.10:FF:000016">
    <property type="entry name" value="Histone-lysine N-methyltransferase"/>
    <property type="match status" value="1"/>
</dbReference>
<dbReference type="InterPro" id="IPR003616">
    <property type="entry name" value="Post-SET_dom"/>
</dbReference>
<feature type="compositionally biased region" description="Polar residues" evidence="17">
    <location>
        <begin position="1141"/>
        <end position="1161"/>
    </location>
</feature>
<gene>
    <name evidence="22" type="ORF">DGUA_6G010554</name>
</gene>
<evidence type="ECO:0000256" key="13">
    <source>
        <dbReference type="ARBA" id="ARBA00022853"/>
    </source>
</evidence>
<dbReference type="EMBL" id="OUUW01000003">
    <property type="protein sequence ID" value="SPP77987.1"/>
    <property type="molecule type" value="Genomic_DNA"/>
</dbReference>
<feature type="region of interest" description="Disordered" evidence="17">
    <location>
        <begin position="2073"/>
        <end position="2176"/>
    </location>
</feature>
<feature type="region of interest" description="Disordered" evidence="17">
    <location>
        <begin position="1233"/>
        <end position="1332"/>
    </location>
</feature>
<dbReference type="Pfam" id="PF00856">
    <property type="entry name" value="SET"/>
    <property type="match status" value="1"/>
</dbReference>
<dbReference type="OrthoDB" id="308383at2759"/>
<keyword evidence="4" id="KW-0158">Chromosome</keyword>
<sequence length="2953" mass="322266">MDDSNTMASTSMAAARGRGRGRPPKREHAQPPDAELQNYQEKSPGADSPNTIRRSSRKRFCKFDVRDVLSLRKPEHKIQIEGRIDSNLPEPAPPVAPAGAPSTAASTTTSPSIPPANRLFSMFPSNRTPPKLPPPPAALGIFVKPRSTPSLIVAQLNSESSSCNTSTATATAPATAAAAFAASVMRRGRGRPITKSSLDKTHSQSSSHSMNFSDSDTNSTGASTTGSIGSRGSTDSNEATAPRRKCRVTLKRLNFVQRQGSWDSGDSTVLGDAVVDVSSSSSSAASTPVLQDENALDEQPKMKPLLLPLPVSLPTVVDDDGDSSDSQIIFTEIDTGREVTGRSKVEQSEEPPQELEVETEQQEQEPDVCNVLTDVSSEEEDTSQGSSSARRRSRRTAKTEGANSSSSSQAGKTLEETFAEIAASSSKQILLKAESDSHSEGDNDEEEEEEHTLIDLIEDDSHDEGIHGEYELVLDEHMKDEGQVQVIELDGALAAAEEEQQMEPQLSTDVTLQLQAKSPRTSVQPDGQSQPQTIILEVEAEEEENASTEQQTPVDAVADVSAEPKPEPEAVAEDVVIIQIALPEPQPEAQPEISLEMEASQMIIQKLPLPLPLPQEEVDEKEVVPILVPMEMDSPIESMTEPTKAAESPSTGEPSPAAEPKPNEKETPSKPEQSAEEPKSHSNASLSLSPTAMAVATPLATPSAVHVKAIVECDAMFQALESANAQKMREETHKKKVKLEAKKAATSMASTLMPSNSSGGQKQTKTRTTTTTIPALGGRSKTRRNTSYYASNERDTTPTPVAVARSQAKKQKPSVTKKTEPRADGLVDPAANANSRKLNTDDLQEDFSSSSSSQQEEQYRGSATAKRSKSRGSLASDARRDEVKAHSQSAPKKESAMPTRRFTTIDRPSPKAAPRGTALGDLCKDGTTKATSTGGRQYPAISAAAKRPPTLSRPSSLESLSQKDAKKVEGKPTAGGKQSPANLIKNIRKSSSSGESLDATKKASSRTQSPASMEPIKRRQTTSSECLLASSVEAKTDERTPRPQSPKEKATAMPSITAEEPRLSFEQLLGQADTYTKTQNKRRTSTSAIGRSSPVSACSTSFSDSAVRAPEAGKAKEKAAPAPAERKPSPNAIRSRRFTTIDRTSWSDAPNGPRKTQSKPSTPRELSPNGDCAASSGSQPKSYSMQQSPAIGGGSKLTKKKINTSRLTLMDHSAADISEKLIKACLEGRAASSDEADAGKSQSPAPKQEAKQAAASVSCASRRSSRHSSISASSSSSSKPTSRMSSPAANEPKIKKISARRKTETPEQSPSVKKVDKLSSRGGAVATKHGSRSPLLLDQRRRITICAEPVLAAVALKSADPRVRNASPAELLPIPMPRERTLPKKSATLAAPTPKKPMTMTPKVAVKRASEPPDLRSKKPRRPTTSRKSTEEALPVQLDAVEPIDTDSTESASGKSKRWDVQPSTATEASAAAATATTPEVQKINTSRLTLMDHSAADISEKLIKACLEGRAANSDEADAGKSQSPAPKQEAKQAAASVSCASRRSSRHSSISASSSSSSKPTSRMSSPAANEPKIKKISARRKTETPEQFPSVNKVDKLSSRGGALSTKHGSRSPLLLDQRRRITICAEPVLAAEALRSADPRVRNASPAELLPIPMPRERTLPKKSATLAAPTPKKPKAPKVAVKAAAAAPATSPEVQPPEALRDIAKFIKDGVILLNRSYKDDEDEDEAQPEAVKGDDQLASASCLETPSTTRSPTPSGSSNSRSGASTRANTITEDSSPTLPLMMLPQGSNEDGSAGGVRRSHRIKQKPQGPKASQGRGVASSAPPFSMEDQMAELANTETINEQFLRSEGLLTFQQLRENYYRCARQVSQENAEMQCDCFLTGDEEAQGHLCCGAGCINRMLMIECGPLCTNGERCTNKRFQLHQCWPCRVFRTEKKGCGITAELLIPAGEFIMEYVGEVIDSEEFERRQHRYSKDRNRHYYFMALRGEAIIDATMRGNISRYINHSCDPNAETQKWTVNGELRIGFFSVKTILPGEEITFDYQYQRYGRDAQRCYCEAANCRGWIGTEPESDEGEQKNENNTQTDDTDSESDTEETEPEQSKSKTKASAAKNSSKSKVKLPAVSKEQRKKRESAAKAKERDREFKAGRWLKPTTGAGAGAGAAEKKDPRAAKPEVNKFHAMLEDPDVLEELSLLSRCGLKNQLDTLRISRIMVRAKLLPTRIQLLQVLTRGELPCRRLFLDYHGLRLLHAWISENGSEQELRMALLDALEALPIPNKTMLNESRVYQSVQQWSAGPAGRQSQMSSANCFGQRMLKLISKWSSLPEIFRIPKRERIEQMKEHEREADRTGERPTEKHVASHHVTAASALEDSARDSSTDRYRQDRFRRDTISSRNSGGPKPPMSRMSGNNTICTITTQPKGSNPSEGQPRTEMRRRPDNSSGATLETRRGGGGGGSGAGGALLSKELRRSLFERKVAQDEAEKRVCSEDWREHELRCEYFGADINTDPKLLPFSYNTETGEWFNSEDVPVMAPLRTDLALAPSTEMSEQDMLPAEYKLPASVDPLPLSWHWSRTIEGYIYYYNLRDRIPQWLPPSPEQRLQTLLEGDPQQHQPLQELDPALLEEELISVDPDYVGSLSSKSLAQHIETKVRERREIRHKKLCSVRVISPRRDEDRIYNQLESRKYKENKEKIRRRKEIYRRQRASADTVAATSSDASSTDAEAWSTPRYLYSSDEEVEAPKSPQLEGIIYGFNGSAGSLFSATKVDELEAELDMEPSTSAYALACLNKPQQIPTLVTGGSGGGINRKLPPLPPHTPEKPPAAVPERKSRGGGHERSKPKRKMLLHSTKGGRESIDKFRFDISGHVADFLRPFRKDNCQMGRITSDADYKFLIKRLTEHVITKEMRYCEMSGHPLICNDSVKHKSHEFINQYMLKKGRVYTMPLDEAAF</sequence>
<dbReference type="SMART" id="SM00456">
    <property type="entry name" value="WW"/>
    <property type="match status" value="1"/>
</dbReference>
<feature type="region of interest" description="Disordered" evidence="17">
    <location>
        <begin position="71"/>
        <end position="130"/>
    </location>
</feature>
<feature type="region of interest" description="Disordered" evidence="17">
    <location>
        <begin position="1515"/>
        <end position="1613"/>
    </location>
</feature>
<feature type="compositionally biased region" description="Acidic residues" evidence="17">
    <location>
        <begin position="2091"/>
        <end position="2104"/>
    </location>
</feature>
<dbReference type="InterPro" id="IPR013257">
    <property type="entry name" value="SRI"/>
</dbReference>
<feature type="region of interest" description="Disordered" evidence="17">
    <location>
        <begin position="2803"/>
        <end position="2846"/>
    </location>
</feature>
<feature type="compositionally biased region" description="Low complexity" evidence="17">
    <location>
        <begin position="1751"/>
        <end position="1775"/>
    </location>
</feature>
<evidence type="ECO:0000256" key="12">
    <source>
        <dbReference type="ARBA" id="ARBA00022833"/>
    </source>
</evidence>
<keyword evidence="6" id="KW-0597">Phosphoprotein</keyword>
<dbReference type="InterPro" id="IPR036020">
    <property type="entry name" value="WW_dom_sf"/>
</dbReference>
<feature type="compositionally biased region" description="Polar residues" evidence="17">
    <location>
        <begin position="1"/>
        <end position="12"/>
    </location>
</feature>
<dbReference type="InterPro" id="IPR001202">
    <property type="entry name" value="WW_dom"/>
</dbReference>
<keyword evidence="23" id="KW-1185">Reference proteome</keyword>
<dbReference type="InterPro" id="IPR006560">
    <property type="entry name" value="AWS_dom"/>
</dbReference>
<feature type="compositionally biased region" description="Basic and acidic residues" evidence="17">
    <location>
        <begin position="334"/>
        <end position="347"/>
    </location>
</feature>
<feature type="compositionally biased region" description="Low complexity" evidence="17">
    <location>
        <begin position="1525"/>
        <end position="1568"/>
    </location>
</feature>
<dbReference type="InterPro" id="IPR001214">
    <property type="entry name" value="SET_dom"/>
</dbReference>
<feature type="region of interest" description="Disordered" evidence="17">
    <location>
        <begin position="748"/>
        <end position="1197"/>
    </location>
</feature>
<feature type="compositionally biased region" description="Basic and acidic residues" evidence="17">
    <location>
        <begin position="2376"/>
        <end position="2396"/>
    </location>
</feature>
<dbReference type="SUPFAM" id="SSF51045">
    <property type="entry name" value="WW domain"/>
    <property type="match status" value="1"/>
</dbReference>
<dbReference type="PROSITE" id="PS50280">
    <property type="entry name" value="SET"/>
    <property type="match status" value="1"/>
</dbReference>
<comment type="subcellular location">
    <subcellularLocation>
        <location evidence="2">Chromosome</location>
    </subcellularLocation>
    <subcellularLocation>
        <location evidence="1">Nucleus</location>
    </subcellularLocation>
</comment>
<dbReference type="SMART" id="SM00317">
    <property type="entry name" value="SET"/>
    <property type="match status" value="1"/>
</dbReference>
<keyword evidence="5" id="KW-0217">Developmental protein</keyword>
<keyword evidence="15" id="KW-0804">Transcription</keyword>
<dbReference type="Proteomes" id="UP000268350">
    <property type="component" value="Unassembled WGS sequence"/>
</dbReference>
<feature type="compositionally biased region" description="Low complexity" evidence="17">
    <location>
        <begin position="761"/>
        <end position="772"/>
    </location>
</feature>
<keyword evidence="12" id="KW-0862">Zinc</keyword>
<dbReference type="GO" id="GO:0005694">
    <property type="term" value="C:chromosome"/>
    <property type="evidence" value="ECO:0007669"/>
    <property type="project" value="UniProtKB-SubCell"/>
</dbReference>
<dbReference type="PROSITE" id="PS51215">
    <property type="entry name" value="AWS"/>
    <property type="match status" value="1"/>
</dbReference>
<evidence type="ECO:0000256" key="1">
    <source>
        <dbReference type="ARBA" id="ARBA00004123"/>
    </source>
</evidence>
<feature type="compositionally biased region" description="Pro residues" evidence="17">
    <location>
        <begin position="2814"/>
        <end position="2827"/>
    </location>
</feature>
<evidence type="ECO:0000256" key="4">
    <source>
        <dbReference type="ARBA" id="ARBA00022454"/>
    </source>
</evidence>
<feature type="compositionally biased region" description="Basic and acidic residues" evidence="17">
    <location>
        <begin position="2138"/>
        <end position="2152"/>
    </location>
</feature>
<feature type="compositionally biased region" description="Basic and acidic residues" evidence="17">
    <location>
        <begin position="877"/>
        <end position="895"/>
    </location>
</feature>
<keyword evidence="11" id="KW-0221">Differentiation</keyword>
<feature type="compositionally biased region" description="Low complexity" evidence="17">
    <location>
        <begin position="1243"/>
        <end position="1286"/>
    </location>
</feature>
<dbReference type="STRING" id="7266.A0A3B0J7D3"/>
<evidence type="ECO:0000259" key="21">
    <source>
        <dbReference type="PROSITE" id="PS51215"/>
    </source>
</evidence>
<feature type="compositionally biased region" description="Basic and acidic residues" evidence="17">
    <location>
        <begin position="1111"/>
        <end position="1128"/>
    </location>
</feature>
<evidence type="ECO:0000256" key="9">
    <source>
        <dbReference type="ARBA" id="ARBA00022691"/>
    </source>
</evidence>
<protein>
    <recommendedName>
        <fullName evidence="3">[histone H3]-lysine(36) N-trimethyltransferase</fullName>
        <ecNumber evidence="3">2.1.1.359</ecNumber>
    </recommendedName>
</protein>
<dbReference type="GO" id="GO:0140955">
    <property type="term" value="F:histone H3K36 trimethyltransferase activity"/>
    <property type="evidence" value="ECO:0007669"/>
    <property type="project" value="UniProtKB-EC"/>
</dbReference>
<feature type="compositionally biased region" description="Basic and acidic residues" evidence="17">
    <location>
        <begin position="2829"/>
        <end position="2840"/>
    </location>
</feature>
<evidence type="ECO:0000256" key="8">
    <source>
        <dbReference type="ARBA" id="ARBA00022679"/>
    </source>
</evidence>
<evidence type="ECO:0000256" key="6">
    <source>
        <dbReference type="ARBA" id="ARBA00022553"/>
    </source>
</evidence>
<keyword evidence="7 22" id="KW-0489">Methyltransferase</keyword>
<feature type="region of interest" description="Disordered" evidence="17">
    <location>
        <begin position="2343"/>
        <end position="2466"/>
    </location>
</feature>
<feature type="domain" description="AWS" evidence="21">
    <location>
        <begin position="1877"/>
        <end position="1930"/>
    </location>
</feature>
<feature type="domain" description="SET" evidence="19">
    <location>
        <begin position="1932"/>
        <end position="2049"/>
    </location>
</feature>
<dbReference type="SMART" id="SM00570">
    <property type="entry name" value="AWS"/>
    <property type="match status" value="1"/>
</dbReference>
<evidence type="ECO:0000256" key="7">
    <source>
        <dbReference type="ARBA" id="ARBA00022603"/>
    </source>
</evidence>
<feature type="region of interest" description="Disordered" evidence="17">
    <location>
        <begin position="191"/>
        <end position="243"/>
    </location>
</feature>
<feature type="compositionally biased region" description="Basic and acidic residues" evidence="17">
    <location>
        <begin position="1034"/>
        <end position="1050"/>
    </location>
</feature>
<feature type="region of interest" description="Disordered" evidence="17">
    <location>
        <begin position="539"/>
        <end position="569"/>
    </location>
</feature>
<dbReference type="GO" id="GO:0032259">
    <property type="term" value="P:methylation"/>
    <property type="evidence" value="ECO:0007669"/>
    <property type="project" value="UniProtKB-KW"/>
</dbReference>
<feature type="compositionally biased region" description="Basic and acidic residues" evidence="17">
    <location>
        <begin position="2434"/>
        <end position="2443"/>
    </location>
</feature>
<accession>A0A3B0J7D3</accession>
<feature type="compositionally biased region" description="Basic and acidic residues" evidence="17">
    <location>
        <begin position="71"/>
        <end position="84"/>
    </location>
</feature>
<dbReference type="PANTHER" id="PTHR46711">
    <property type="entry name" value="HISTONE-LYSINE N-METHYLTRANSFERASE SETD2"/>
    <property type="match status" value="1"/>
</dbReference>
<feature type="compositionally biased region" description="Gly residues" evidence="17">
    <location>
        <begin position="2455"/>
        <end position="2465"/>
    </location>
</feature>
<dbReference type="PROSITE" id="PS50868">
    <property type="entry name" value="POST_SET"/>
    <property type="match status" value="1"/>
</dbReference>
<evidence type="ECO:0000259" key="20">
    <source>
        <dbReference type="PROSITE" id="PS50868"/>
    </source>
</evidence>
<feature type="region of interest" description="Disordered" evidence="17">
    <location>
        <begin position="1380"/>
        <end position="1479"/>
    </location>
</feature>
<dbReference type="Gene3D" id="1.10.1740.100">
    <property type="entry name" value="Set2, Rpb1 interacting domain"/>
    <property type="match status" value="1"/>
</dbReference>